<dbReference type="GO" id="GO:0004181">
    <property type="term" value="F:metallocarboxypeptidase activity"/>
    <property type="evidence" value="ECO:0007669"/>
    <property type="project" value="InterPro"/>
</dbReference>
<evidence type="ECO:0000256" key="8">
    <source>
        <dbReference type="ARBA" id="ARBA00022729"/>
    </source>
</evidence>
<feature type="signal peptide" evidence="17">
    <location>
        <begin position="1"/>
        <end position="22"/>
    </location>
</feature>
<feature type="chain" id="PRO_5042056672" description="Inactive metallocarboxypeptidase ECM14" evidence="17">
    <location>
        <begin position="23"/>
        <end position="586"/>
    </location>
</feature>
<evidence type="ECO:0000256" key="9">
    <source>
        <dbReference type="ARBA" id="ARBA00022833"/>
    </source>
</evidence>
<dbReference type="GO" id="GO:0006508">
    <property type="term" value="P:proteolysis"/>
    <property type="evidence" value="ECO:0007669"/>
    <property type="project" value="InterPro"/>
</dbReference>
<dbReference type="PANTHER" id="PTHR11705:SF147">
    <property type="entry name" value="INACTIVE METALLOCARBOXYPEPTIDASE ECM14"/>
    <property type="match status" value="1"/>
</dbReference>
<comment type="function">
    <text evidence="13">Inactive carboxypeptidase that may play a role in cell wall organization and biogenesis.</text>
</comment>
<evidence type="ECO:0000256" key="17">
    <source>
        <dbReference type="SAM" id="SignalP"/>
    </source>
</evidence>
<dbReference type="CDD" id="cd03860">
    <property type="entry name" value="M14_CP_A-B_like"/>
    <property type="match status" value="1"/>
</dbReference>
<organism evidence="19 20">
    <name type="scientific">Talaromyces proteolyticus</name>
    <dbReference type="NCBI Taxonomy" id="1131652"/>
    <lineage>
        <taxon>Eukaryota</taxon>
        <taxon>Fungi</taxon>
        <taxon>Dikarya</taxon>
        <taxon>Ascomycota</taxon>
        <taxon>Pezizomycotina</taxon>
        <taxon>Eurotiomycetes</taxon>
        <taxon>Eurotiomycetidae</taxon>
        <taxon>Eurotiales</taxon>
        <taxon>Trichocomaceae</taxon>
        <taxon>Talaromyces</taxon>
        <taxon>Talaromyces sect. Bacilispori</taxon>
    </lineage>
</organism>
<evidence type="ECO:0000256" key="2">
    <source>
        <dbReference type="ARBA" id="ARBA00004116"/>
    </source>
</evidence>
<dbReference type="SUPFAM" id="SSF54897">
    <property type="entry name" value="Protease propeptides/inhibitors"/>
    <property type="match status" value="1"/>
</dbReference>
<dbReference type="GO" id="GO:0005576">
    <property type="term" value="C:extracellular region"/>
    <property type="evidence" value="ECO:0007669"/>
    <property type="project" value="UniProtKB-SubCell"/>
</dbReference>
<evidence type="ECO:0000256" key="7">
    <source>
        <dbReference type="ARBA" id="ARBA00022723"/>
    </source>
</evidence>
<dbReference type="EMBL" id="JAJTJA010000007">
    <property type="protein sequence ID" value="KAH8696048.1"/>
    <property type="molecule type" value="Genomic_DNA"/>
</dbReference>
<evidence type="ECO:0000256" key="12">
    <source>
        <dbReference type="ARBA" id="ARBA00023316"/>
    </source>
</evidence>
<evidence type="ECO:0000256" key="1">
    <source>
        <dbReference type="ARBA" id="ARBA00001947"/>
    </source>
</evidence>
<keyword evidence="9" id="KW-0862">Zinc</keyword>
<dbReference type="Gene3D" id="3.40.630.10">
    <property type="entry name" value="Zn peptidases"/>
    <property type="match status" value="1"/>
</dbReference>
<comment type="subcellular location">
    <subcellularLocation>
        <location evidence="3">Secreted</location>
    </subcellularLocation>
    <subcellularLocation>
        <location evidence="2">Vacuole</location>
    </subcellularLocation>
</comment>
<dbReference type="Pfam" id="PF00246">
    <property type="entry name" value="Peptidase_M14"/>
    <property type="match status" value="1"/>
</dbReference>
<keyword evidence="12" id="KW-0961">Cell wall biogenesis/degradation</keyword>
<dbReference type="SUPFAM" id="SSF53187">
    <property type="entry name" value="Zn-dependent exopeptidases"/>
    <property type="match status" value="1"/>
</dbReference>
<dbReference type="PRINTS" id="PR00765">
    <property type="entry name" value="CRBOXYPTASEA"/>
</dbReference>
<name>A0AAD4KP88_9EURO</name>
<keyword evidence="7" id="KW-0479">Metal-binding</keyword>
<evidence type="ECO:0000256" key="10">
    <source>
        <dbReference type="ARBA" id="ARBA00023157"/>
    </source>
</evidence>
<dbReference type="Proteomes" id="UP001201262">
    <property type="component" value="Unassembled WGS sequence"/>
</dbReference>
<evidence type="ECO:0000256" key="11">
    <source>
        <dbReference type="ARBA" id="ARBA00023180"/>
    </source>
</evidence>
<dbReference type="RefSeq" id="XP_046070986.1">
    <property type="nucleotide sequence ID" value="XM_046216292.1"/>
</dbReference>
<dbReference type="GeneID" id="70246579"/>
<dbReference type="PANTHER" id="PTHR11705">
    <property type="entry name" value="PROTEASE FAMILY M14 CARBOXYPEPTIDASE A,B"/>
    <property type="match status" value="1"/>
</dbReference>
<comment type="cofactor">
    <cofactor evidence="1">
        <name>Zn(2+)</name>
        <dbReference type="ChEBI" id="CHEBI:29105"/>
    </cofactor>
</comment>
<evidence type="ECO:0000256" key="5">
    <source>
        <dbReference type="ARBA" id="ARBA00022525"/>
    </source>
</evidence>
<keyword evidence="19" id="KW-0121">Carboxypeptidase</keyword>
<evidence type="ECO:0000256" key="6">
    <source>
        <dbReference type="ARBA" id="ARBA00022554"/>
    </source>
</evidence>
<accession>A0AAD4KP88</accession>
<evidence type="ECO:0000256" key="15">
    <source>
        <dbReference type="ARBA" id="ARBA00026213"/>
    </source>
</evidence>
<dbReference type="PROSITE" id="PS00132">
    <property type="entry name" value="CARBOXYPEPT_ZN_1"/>
    <property type="match status" value="1"/>
</dbReference>
<keyword evidence="11" id="KW-0325">Glycoprotein</keyword>
<evidence type="ECO:0000259" key="18">
    <source>
        <dbReference type="PROSITE" id="PS52035"/>
    </source>
</evidence>
<dbReference type="PROSITE" id="PS52035">
    <property type="entry name" value="PEPTIDASE_M14"/>
    <property type="match status" value="1"/>
</dbReference>
<reference evidence="19" key="1">
    <citation type="submission" date="2021-12" db="EMBL/GenBank/DDBJ databases">
        <title>Convergent genome expansion in fungi linked to evolution of root-endophyte symbiosis.</title>
        <authorList>
            <consortium name="DOE Joint Genome Institute"/>
            <person name="Ke Y.-H."/>
            <person name="Bonito G."/>
            <person name="Liao H.-L."/>
            <person name="Looney B."/>
            <person name="Rojas-Flechas A."/>
            <person name="Nash J."/>
            <person name="Hameed K."/>
            <person name="Schadt C."/>
            <person name="Martin F."/>
            <person name="Crous P.W."/>
            <person name="Miettinen O."/>
            <person name="Magnuson J.K."/>
            <person name="Labbe J."/>
            <person name="Jacobson D."/>
            <person name="Doktycz M.J."/>
            <person name="Veneault-Fourrey C."/>
            <person name="Kuo A."/>
            <person name="Mondo S."/>
            <person name="Calhoun S."/>
            <person name="Riley R."/>
            <person name="Ohm R."/>
            <person name="LaButti K."/>
            <person name="Andreopoulos B."/>
            <person name="Pangilinan J."/>
            <person name="Nolan M."/>
            <person name="Tritt A."/>
            <person name="Clum A."/>
            <person name="Lipzen A."/>
            <person name="Daum C."/>
            <person name="Barry K."/>
            <person name="Grigoriev I.V."/>
            <person name="Vilgalys R."/>
        </authorList>
    </citation>
    <scope>NUCLEOTIDE SEQUENCE</scope>
    <source>
        <strain evidence="19">PMI_201</strain>
    </source>
</reference>
<keyword evidence="19" id="KW-0378">Hydrolase</keyword>
<dbReference type="FunFam" id="3.40.630.10:FF:000060">
    <property type="entry name" value="Putative metallocarboxypeptidase ecm14"/>
    <property type="match status" value="1"/>
</dbReference>
<evidence type="ECO:0000256" key="16">
    <source>
        <dbReference type="PROSITE-ProRule" id="PRU01379"/>
    </source>
</evidence>
<comment type="caution">
    <text evidence="16">Lacks conserved residue(s) required for the propagation of feature annotation.</text>
</comment>
<evidence type="ECO:0000256" key="14">
    <source>
        <dbReference type="ARBA" id="ARBA00026187"/>
    </source>
</evidence>
<dbReference type="GO" id="GO:0005773">
    <property type="term" value="C:vacuole"/>
    <property type="evidence" value="ECO:0007669"/>
    <property type="project" value="UniProtKB-SubCell"/>
</dbReference>
<gene>
    <name evidence="19" type="ORF">BGW36DRAFT_380124</name>
</gene>
<dbReference type="InterPro" id="IPR057246">
    <property type="entry name" value="CARBOXYPEPT_ZN_1"/>
</dbReference>
<dbReference type="AlphaFoldDB" id="A0AAD4KP88"/>
<protein>
    <recommendedName>
        <fullName evidence="14">Inactive metallocarboxypeptidase ECM14</fullName>
    </recommendedName>
    <alternativeName>
        <fullName evidence="15">Inactive metallocarboxypeptidase ecm14</fullName>
    </alternativeName>
</protein>
<keyword evidence="8 17" id="KW-0732">Signal</keyword>
<evidence type="ECO:0000256" key="4">
    <source>
        <dbReference type="ARBA" id="ARBA00005988"/>
    </source>
</evidence>
<proteinExistence type="inferred from homology"/>
<keyword evidence="6" id="KW-0926">Vacuole</keyword>
<sequence length="586" mass="66722">MYRLHWIFVVLCALLFVGQASAVPAGTDFTIPPPSEQLPRDRAQFTQQIQAPWRPWTRLRDSVIERIWGIPKEKQSYNKAGARLPPTKAWSRYSSDVVLRFKLQQPNEVEALSEAVDILFLDVWDTTDEFVDIRLAKEVIPSLLGLLPQSLQNEHTLLIEDLSGLIYASYPSRNFVQLNRNSLFRSSSATDLFFSDYQPFSVILHWMRLMQSMFPSHVQLINVGVTAEGRDIPAFRLGVRPLGSAQEPRKTVLVIGGSHAREWISTSTVAYIAFKLMTEYGNSPTITRLLEELDWIFVPTINPDGYIYTWEMDRLWRKNRQQTGLHFCPGIDLDRSWGFEWDGEGTRANPCSESYAGNGPFDSVETKSIASWAYNQTQDRNLNFVGFLDLHSYSQQILYPYSYSCSTVPPTLENLEELAFGLAKAIRTTNRESYKVRSACEGVAMSDKSQNKGKRLLADVESTGGSALDWFYHHLHAKYSYQIKLRDTGMYGFLLPPENIVPTGKELYNSILVFGHFTLGEDSTQDLDWQLDLDDYGSSEADSADNAFDPAFFRVNEIVADDSKDDYDYFSAVEDNEYKDEGGGLW</sequence>
<dbReference type="GO" id="GO:0008270">
    <property type="term" value="F:zinc ion binding"/>
    <property type="evidence" value="ECO:0007669"/>
    <property type="project" value="InterPro"/>
</dbReference>
<keyword evidence="5" id="KW-0964">Secreted</keyword>
<keyword evidence="19" id="KW-0645">Protease</keyword>
<keyword evidence="10" id="KW-1015">Disulfide bond</keyword>
<comment type="similarity">
    <text evidence="4 16">Belongs to the peptidase M14 family.</text>
</comment>
<comment type="caution">
    <text evidence="19">The sequence shown here is derived from an EMBL/GenBank/DDBJ whole genome shotgun (WGS) entry which is preliminary data.</text>
</comment>
<evidence type="ECO:0000256" key="13">
    <source>
        <dbReference type="ARBA" id="ARBA00025210"/>
    </source>
</evidence>
<feature type="domain" description="Peptidase M14" evidence="18">
    <location>
        <begin position="196"/>
        <end position="518"/>
    </location>
</feature>
<evidence type="ECO:0000313" key="20">
    <source>
        <dbReference type="Proteomes" id="UP001201262"/>
    </source>
</evidence>
<evidence type="ECO:0000256" key="3">
    <source>
        <dbReference type="ARBA" id="ARBA00004613"/>
    </source>
</evidence>
<dbReference type="GO" id="GO:0071555">
    <property type="term" value="P:cell wall organization"/>
    <property type="evidence" value="ECO:0007669"/>
    <property type="project" value="UniProtKB-KW"/>
</dbReference>
<keyword evidence="20" id="KW-1185">Reference proteome</keyword>
<dbReference type="InterPro" id="IPR000834">
    <property type="entry name" value="Peptidase_M14"/>
</dbReference>
<dbReference type="SMART" id="SM00631">
    <property type="entry name" value="Zn_pept"/>
    <property type="match status" value="1"/>
</dbReference>
<evidence type="ECO:0000313" key="19">
    <source>
        <dbReference type="EMBL" id="KAH8696048.1"/>
    </source>
</evidence>